<sequence>MIARGEERMSWDMIQCSMDDALSEIEFLSRSANRVLVLERLAEDRYTRGELGTEIGASQATLGRILEDFTERSWIRHDGTEYVATATGRLVADSVTDLLESLETETKLREIIDYLPTHAMDFDLEHLSDATITVPTQTRPSAPLREVLAVMEDATHLRVFSHAFNEQSIEIVERRVRTGAQTFEAVLSESAVTAIADNETLWEQLQSLASADDGRLRVRTDGVPLAATLTNDTVVFLLRDGRGLVQASLASNNDRVYQWAVETHDHYWRTAAPFDPEQYDASVS</sequence>
<dbReference type="InterPro" id="IPR036390">
    <property type="entry name" value="WH_DNA-bd_sf"/>
</dbReference>
<dbReference type="AlphaFoldDB" id="U1N981"/>
<accession>U1N981</accession>
<dbReference type="HOGENOM" id="CLU_071220_0_1_2"/>
<dbReference type="Proteomes" id="UP000030649">
    <property type="component" value="Unassembled WGS sequence"/>
</dbReference>
<evidence type="ECO:0000313" key="3">
    <source>
        <dbReference type="EMBL" id="ERG93098.1"/>
    </source>
</evidence>
<gene>
    <name evidence="3" type="ORF">J07HQW1_03153</name>
</gene>
<evidence type="ECO:0000259" key="1">
    <source>
        <dbReference type="Pfam" id="PF08350"/>
    </source>
</evidence>
<dbReference type="Pfam" id="PF08350">
    <property type="entry name" value="FilR1_middle"/>
    <property type="match status" value="1"/>
</dbReference>
<dbReference type="InterPro" id="IPR013561">
    <property type="entry name" value="FilR1_middle_dom"/>
</dbReference>
<feature type="domain" description="HVO-A0261-like N-terminal" evidence="2">
    <location>
        <begin position="23"/>
        <end position="106"/>
    </location>
</feature>
<dbReference type="Gene3D" id="1.10.10.10">
    <property type="entry name" value="Winged helix-like DNA-binding domain superfamily/Winged helix DNA-binding domain"/>
    <property type="match status" value="1"/>
</dbReference>
<protein>
    <submittedName>
        <fullName evidence="3">Uncharacterized protein</fullName>
    </submittedName>
</protein>
<dbReference type="Pfam" id="PF25213">
    <property type="entry name" value="HVO_A0261_N"/>
    <property type="match status" value="1"/>
</dbReference>
<dbReference type="InterPro" id="IPR057527">
    <property type="entry name" value="HVO_A0261-like_N"/>
</dbReference>
<evidence type="ECO:0000259" key="2">
    <source>
        <dbReference type="Pfam" id="PF25213"/>
    </source>
</evidence>
<dbReference type="InterPro" id="IPR036388">
    <property type="entry name" value="WH-like_DNA-bd_sf"/>
</dbReference>
<proteinExistence type="predicted"/>
<reference evidence="3 4" key="1">
    <citation type="journal article" date="2013" name="PLoS ONE">
        <title>Assembly-driven community genomics of a hypersaline microbial ecosystem.</title>
        <authorList>
            <person name="Podell S."/>
            <person name="Ugalde J.A."/>
            <person name="Narasingarao P."/>
            <person name="Banfield J.F."/>
            <person name="Heidelberg K.B."/>
            <person name="Allen E.E."/>
        </authorList>
    </citation>
    <scope>NUCLEOTIDE SEQUENCE [LARGE SCALE GENOMIC DNA]</scope>
    <source>
        <strain evidence="4">J07HQW1</strain>
    </source>
</reference>
<evidence type="ECO:0000313" key="4">
    <source>
        <dbReference type="Proteomes" id="UP000030649"/>
    </source>
</evidence>
<dbReference type="EMBL" id="KE356560">
    <property type="protein sequence ID" value="ERG93098.1"/>
    <property type="molecule type" value="Genomic_DNA"/>
</dbReference>
<feature type="domain" description="Methanogenesis regulatory protein FilR1 middle" evidence="1">
    <location>
        <begin position="140"/>
        <end position="269"/>
    </location>
</feature>
<organism evidence="3 4">
    <name type="scientific">Haloquadratum walsbyi J07HQW1</name>
    <dbReference type="NCBI Taxonomy" id="1238424"/>
    <lineage>
        <taxon>Archaea</taxon>
        <taxon>Methanobacteriati</taxon>
        <taxon>Methanobacteriota</taxon>
        <taxon>Stenosarchaea group</taxon>
        <taxon>Halobacteria</taxon>
        <taxon>Halobacteriales</taxon>
        <taxon>Haloferacaceae</taxon>
        <taxon>Haloquadratum</taxon>
    </lineage>
</organism>
<dbReference type="SUPFAM" id="SSF46785">
    <property type="entry name" value="Winged helix' DNA-binding domain"/>
    <property type="match status" value="1"/>
</dbReference>
<name>U1N981_9EURY</name>